<evidence type="ECO:0000256" key="8">
    <source>
        <dbReference type="SAM" id="Phobius"/>
    </source>
</evidence>
<keyword evidence="4" id="KW-1003">Cell membrane</keyword>
<dbReference type="InterPro" id="IPR004776">
    <property type="entry name" value="Mem_transp_PIN-like"/>
</dbReference>
<feature type="transmembrane region" description="Helical" evidence="8">
    <location>
        <begin position="244"/>
        <end position="264"/>
    </location>
</feature>
<evidence type="ECO:0000256" key="3">
    <source>
        <dbReference type="ARBA" id="ARBA00022448"/>
    </source>
</evidence>
<dbReference type="Pfam" id="PF03547">
    <property type="entry name" value="Mem_trans"/>
    <property type="match status" value="1"/>
</dbReference>
<feature type="transmembrane region" description="Helical" evidence="8">
    <location>
        <begin position="160"/>
        <end position="178"/>
    </location>
</feature>
<evidence type="ECO:0000313" key="9">
    <source>
        <dbReference type="EMBL" id="RKQ60207.1"/>
    </source>
</evidence>
<evidence type="ECO:0000256" key="2">
    <source>
        <dbReference type="ARBA" id="ARBA00010145"/>
    </source>
</evidence>
<dbReference type="Proteomes" id="UP000279384">
    <property type="component" value="Unassembled WGS sequence"/>
</dbReference>
<feature type="transmembrane region" description="Helical" evidence="8">
    <location>
        <begin position="273"/>
        <end position="296"/>
    </location>
</feature>
<dbReference type="PANTHER" id="PTHR36838">
    <property type="entry name" value="AUXIN EFFLUX CARRIER FAMILY PROTEIN"/>
    <property type="match status" value="1"/>
</dbReference>
<keyword evidence="3" id="KW-0813">Transport</keyword>
<feature type="transmembrane region" description="Helical" evidence="8">
    <location>
        <begin position="216"/>
        <end position="238"/>
    </location>
</feature>
<feature type="transmembrane region" description="Helical" evidence="8">
    <location>
        <begin position="106"/>
        <end position="139"/>
    </location>
</feature>
<dbReference type="PANTHER" id="PTHR36838:SF4">
    <property type="entry name" value="AUXIN EFFLUX CARRIER FAMILY PROTEIN"/>
    <property type="match status" value="1"/>
</dbReference>
<keyword evidence="5 8" id="KW-0812">Transmembrane</keyword>
<evidence type="ECO:0000256" key="6">
    <source>
        <dbReference type="ARBA" id="ARBA00022989"/>
    </source>
</evidence>
<sequence>MNPALILLPDFLLILSGFALRRSGMLSPAFWAEAEKFVYFILFPALLFRALARAELDFAASLPMLASGLLFTGAGFLLGNAAKPLFRLPQASFAAGNQGAYRFNTYVAFAVMGSLAGTPGIAVIALLCGAMVPVVNLMAVWQLSQTSQQGMLYELARNPIIWGIGSGLAANVSGLPVPQPLFAAIDHLAAAALPLGLITVGAGLRFTALASHYAPLLYWNGIKLLLLPLIAVATVQLFGLSGVYRQATLVMSMLPTATSAYILAVRMKGDGELAAAVVTTSTLAAMLSLPLMLSLLR</sequence>
<feature type="transmembrane region" description="Helical" evidence="8">
    <location>
        <begin position="184"/>
        <end position="204"/>
    </location>
</feature>
<evidence type="ECO:0000313" key="10">
    <source>
        <dbReference type="Proteomes" id="UP000279384"/>
    </source>
</evidence>
<organism evidence="9 10">
    <name type="scientific">Vogesella indigofera</name>
    <name type="common">Pseudomonas indigofera</name>
    <dbReference type="NCBI Taxonomy" id="45465"/>
    <lineage>
        <taxon>Bacteria</taxon>
        <taxon>Pseudomonadati</taxon>
        <taxon>Pseudomonadota</taxon>
        <taxon>Betaproteobacteria</taxon>
        <taxon>Neisseriales</taxon>
        <taxon>Chromobacteriaceae</taxon>
        <taxon>Vogesella</taxon>
    </lineage>
</organism>
<dbReference type="GO" id="GO:0005886">
    <property type="term" value="C:plasma membrane"/>
    <property type="evidence" value="ECO:0007669"/>
    <property type="project" value="UniProtKB-SubCell"/>
</dbReference>
<keyword evidence="6 8" id="KW-1133">Transmembrane helix</keyword>
<dbReference type="GO" id="GO:0055085">
    <property type="term" value="P:transmembrane transport"/>
    <property type="evidence" value="ECO:0007669"/>
    <property type="project" value="InterPro"/>
</dbReference>
<reference evidence="9 10" key="1">
    <citation type="submission" date="2018-10" db="EMBL/GenBank/DDBJ databases">
        <title>Genomic Encyclopedia of Type Strains, Phase IV (KMG-IV): sequencing the most valuable type-strain genomes for metagenomic binning, comparative biology and taxonomic classification.</title>
        <authorList>
            <person name="Goeker M."/>
        </authorList>
    </citation>
    <scope>NUCLEOTIDE SEQUENCE [LARGE SCALE GENOMIC DNA]</scope>
    <source>
        <strain evidence="9 10">DSM 3303</strain>
    </source>
</reference>
<proteinExistence type="inferred from homology"/>
<gene>
    <name evidence="9" type="ORF">C8E02_1551</name>
</gene>
<dbReference type="Gene3D" id="1.20.1530.20">
    <property type="match status" value="1"/>
</dbReference>
<keyword evidence="7 8" id="KW-0472">Membrane</keyword>
<comment type="caution">
    <text evidence="9">The sequence shown here is derived from an EMBL/GenBank/DDBJ whole genome shotgun (WGS) entry which is preliminary data.</text>
</comment>
<dbReference type="AlphaFoldDB" id="A0A495BGJ6"/>
<comment type="subcellular location">
    <subcellularLocation>
        <location evidence="1">Cell membrane</location>
        <topology evidence="1">Multi-pass membrane protein</topology>
    </subcellularLocation>
</comment>
<dbReference type="EMBL" id="RBID01000013">
    <property type="protein sequence ID" value="RKQ60207.1"/>
    <property type="molecule type" value="Genomic_DNA"/>
</dbReference>
<dbReference type="RefSeq" id="WP_120810313.1">
    <property type="nucleotide sequence ID" value="NZ_RBID01000013.1"/>
</dbReference>
<feature type="transmembrane region" description="Helical" evidence="8">
    <location>
        <begin position="37"/>
        <end position="52"/>
    </location>
</feature>
<evidence type="ECO:0000256" key="4">
    <source>
        <dbReference type="ARBA" id="ARBA00022475"/>
    </source>
</evidence>
<feature type="transmembrane region" description="Helical" evidence="8">
    <location>
        <begin position="64"/>
        <end position="86"/>
    </location>
</feature>
<evidence type="ECO:0000256" key="1">
    <source>
        <dbReference type="ARBA" id="ARBA00004651"/>
    </source>
</evidence>
<accession>A0A495BGJ6</accession>
<evidence type="ECO:0008006" key="11">
    <source>
        <dbReference type="Google" id="ProtNLM"/>
    </source>
</evidence>
<evidence type="ECO:0000256" key="5">
    <source>
        <dbReference type="ARBA" id="ARBA00022692"/>
    </source>
</evidence>
<evidence type="ECO:0000256" key="7">
    <source>
        <dbReference type="ARBA" id="ARBA00023136"/>
    </source>
</evidence>
<comment type="similarity">
    <text evidence="2">Belongs to the auxin efflux carrier (TC 2.A.69) family.</text>
</comment>
<protein>
    <recommendedName>
        <fullName evidence="11">AEC family transporter</fullName>
    </recommendedName>
</protein>
<name>A0A495BGJ6_VOGIN</name>
<dbReference type="InterPro" id="IPR038770">
    <property type="entry name" value="Na+/solute_symporter_sf"/>
</dbReference>